<accession>A0A6G7YD75</accession>
<reference evidence="2 3" key="1">
    <citation type="submission" date="2020-03" db="EMBL/GenBank/DDBJ databases">
        <title>Nocardioides sp. nov., isolated from fish.</title>
        <authorList>
            <person name="Hyun D.-W."/>
            <person name="Bae J.-W."/>
        </authorList>
    </citation>
    <scope>NUCLEOTIDE SEQUENCE [LARGE SCALE GENOMIC DNA]</scope>
    <source>
        <strain evidence="2 3">HDW12A</strain>
    </source>
</reference>
<dbReference type="Proteomes" id="UP000502035">
    <property type="component" value="Chromosome"/>
</dbReference>
<evidence type="ECO:0000256" key="1">
    <source>
        <dbReference type="SAM" id="Phobius"/>
    </source>
</evidence>
<sequence length="138" mass="14705">MTMTSDTTRTDVRPRNHTLTAARVVAGLLGINGLAGATYFILIAPEEAVWIGPWVDVPVVALMLAGFVLKLAVAFAPGLPADRRIRLGFLAVALGVAVTLVKIPVYDEPEGVLFLAFDAVLLGVLLLAWRSTRVVVRG</sequence>
<evidence type="ECO:0000313" key="3">
    <source>
        <dbReference type="Proteomes" id="UP000502035"/>
    </source>
</evidence>
<evidence type="ECO:0000313" key="2">
    <source>
        <dbReference type="EMBL" id="QIK74588.1"/>
    </source>
</evidence>
<feature type="transmembrane region" description="Helical" evidence="1">
    <location>
        <begin position="54"/>
        <end position="75"/>
    </location>
</feature>
<name>A0A6G7YD75_9ACTN</name>
<keyword evidence="3" id="KW-1185">Reference proteome</keyword>
<dbReference type="KEGG" id="npi:G7071_03220"/>
<proteinExistence type="predicted"/>
<dbReference type="AlphaFoldDB" id="A0A6G7YD75"/>
<keyword evidence="1" id="KW-0472">Membrane</keyword>
<keyword evidence="1" id="KW-1133">Transmembrane helix</keyword>
<keyword evidence="1" id="KW-0812">Transmembrane</keyword>
<feature type="transmembrane region" description="Helical" evidence="1">
    <location>
        <begin position="21"/>
        <end position="42"/>
    </location>
</feature>
<protein>
    <recommendedName>
        <fullName evidence="4">DoxX family protein</fullName>
    </recommendedName>
</protein>
<evidence type="ECO:0008006" key="4">
    <source>
        <dbReference type="Google" id="ProtNLM"/>
    </source>
</evidence>
<feature type="transmembrane region" description="Helical" evidence="1">
    <location>
        <begin position="87"/>
        <end position="105"/>
    </location>
</feature>
<dbReference type="RefSeq" id="WP_166314840.1">
    <property type="nucleotide sequence ID" value="NZ_CP049866.1"/>
</dbReference>
<organism evidence="2 3">
    <name type="scientific">Nocardioides piscis</name>
    <dbReference type="NCBI Taxonomy" id="2714938"/>
    <lineage>
        <taxon>Bacteria</taxon>
        <taxon>Bacillati</taxon>
        <taxon>Actinomycetota</taxon>
        <taxon>Actinomycetes</taxon>
        <taxon>Propionibacteriales</taxon>
        <taxon>Nocardioidaceae</taxon>
        <taxon>Nocardioides</taxon>
    </lineage>
</organism>
<gene>
    <name evidence="2" type="ORF">G7071_03220</name>
</gene>
<dbReference type="EMBL" id="CP049866">
    <property type="protein sequence ID" value="QIK74588.1"/>
    <property type="molecule type" value="Genomic_DNA"/>
</dbReference>
<feature type="transmembrane region" description="Helical" evidence="1">
    <location>
        <begin position="111"/>
        <end position="129"/>
    </location>
</feature>